<feature type="compositionally biased region" description="Polar residues" evidence="1">
    <location>
        <begin position="8"/>
        <end position="18"/>
    </location>
</feature>
<dbReference type="EMBL" id="LAZR01048615">
    <property type="protein sequence ID" value="KKK91523.1"/>
    <property type="molecule type" value="Genomic_DNA"/>
</dbReference>
<dbReference type="Gene3D" id="2.60.40.420">
    <property type="entry name" value="Cupredoxins - blue copper proteins"/>
    <property type="match status" value="1"/>
</dbReference>
<sequence>GHMGMMRQGSSGADQTPVVSDAEQVTVEMRNYEFFSARLTVNAGTEVTWVNRDGVPPNAVAADGAFDTGNVNGGESVSVVVEQPGTYPYVCSYHPGMEGVLTVF</sequence>
<feature type="domain" description="EfeO-type cupredoxin-like" evidence="2">
    <location>
        <begin position="19"/>
        <end position="103"/>
    </location>
</feature>
<accession>A0A0F8ZCQ3</accession>
<feature type="non-terminal residue" evidence="3">
    <location>
        <position position="1"/>
    </location>
</feature>
<dbReference type="Pfam" id="PF13473">
    <property type="entry name" value="Cupredoxin_1"/>
    <property type="match status" value="1"/>
</dbReference>
<protein>
    <recommendedName>
        <fullName evidence="2">EfeO-type cupredoxin-like domain-containing protein</fullName>
    </recommendedName>
</protein>
<dbReference type="InterPro" id="IPR008972">
    <property type="entry name" value="Cupredoxin"/>
</dbReference>
<organism evidence="3">
    <name type="scientific">marine sediment metagenome</name>
    <dbReference type="NCBI Taxonomy" id="412755"/>
    <lineage>
        <taxon>unclassified sequences</taxon>
        <taxon>metagenomes</taxon>
        <taxon>ecological metagenomes</taxon>
    </lineage>
</organism>
<comment type="caution">
    <text evidence="3">The sequence shown here is derived from an EMBL/GenBank/DDBJ whole genome shotgun (WGS) entry which is preliminary data.</text>
</comment>
<evidence type="ECO:0000259" key="2">
    <source>
        <dbReference type="Pfam" id="PF13473"/>
    </source>
</evidence>
<proteinExistence type="predicted"/>
<dbReference type="AlphaFoldDB" id="A0A0F8ZCQ3"/>
<reference evidence="3" key="1">
    <citation type="journal article" date="2015" name="Nature">
        <title>Complex archaea that bridge the gap between prokaryotes and eukaryotes.</title>
        <authorList>
            <person name="Spang A."/>
            <person name="Saw J.H."/>
            <person name="Jorgensen S.L."/>
            <person name="Zaremba-Niedzwiedzka K."/>
            <person name="Martijn J."/>
            <person name="Lind A.E."/>
            <person name="van Eijk R."/>
            <person name="Schleper C."/>
            <person name="Guy L."/>
            <person name="Ettema T.J."/>
        </authorList>
    </citation>
    <scope>NUCLEOTIDE SEQUENCE</scope>
</reference>
<feature type="region of interest" description="Disordered" evidence="1">
    <location>
        <begin position="1"/>
        <end position="20"/>
    </location>
</feature>
<evidence type="ECO:0000256" key="1">
    <source>
        <dbReference type="SAM" id="MobiDB-lite"/>
    </source>
</evidence>
<dbReference type="InterPro" id="IPR028096">
    <property type="entry name" value="EfeO_Cupredoxin"/>
</dbReference>
<dbReference type="PANTHER" id="PTHR36507">
    <property type="entry name" value="BLL1555 PROTEIN"/>
    <property type="match status" value="1"/>
</dbReference>
<gene>
    <name evidence="3" type="ORF">LCGC14_2712110</name>
</gene>
<dbReference type="InterPro" id="IPR052721">
    <property type="entry name" value="ET_Amicyanin"/>
</dbReference>
<dbReference type="PANTHER" id="PTHR36507:SF1">
    <property type="entry name" value="BLL1555 PROTEIN"/>
    <property type="match status" value="1"/>
</dbReference>
<name>A0A0F8ZCQ3_9ZZZZ</name>
<dbReference type="SUPFAM" id="SSF49503">
    <property type="entry name" value="Cupredoxins"/>
    <property type="match status" value="1"/>
</dbReference>
<evidence type="ECO:0000313" key="3">
    <source>
        <dbReference type="EMBL" id="KKK91523.1"/>
    </source>
</evidence>